<gene>
    <name evidence="1" type="ORF">LOK49_LG07G00696</name>
</gene>
<protein>
    <submittedName>
        <fullName evidence="1">Uncharacterized protein</fullName>
    </submittedName>
</protein>
<comment type="caution">
    <text evidence="1">The sequence shown here is derived from an EMBL/GenBank/DDBJ whole genome shotgun (WGS) entry which is preliminary data.</text>
</comment>
<evidence type="ECO:0000313" key="1">
    <source>
        <dbReference type="EMBL" id="KAI8005734.1"/>
    </source>
</evidence>
<proteinExistence type="predicted"/>
<reference evidence="1 2" key="1">
    <citation type="journal article" date="2022" name="Plant J.">
        <title>Chromosome-level genome of Camellia lanceoleosa provides a valuable resource for understanding genome evolution and self-incompatibility.</title>
        <authorList>
            <person name="Gong W."/>
            <person name="Xiao S."/>
            <person name="Wang L."/>
            <person name="Liao Z."/>
            <person name="Chang Y."/>
            <person name="Mo W."/>
            <person name="Hu G."/>
            <person name="Li W."/>
            <person name="Zhao G."/>
            <person name="Zhu H."/>
            <person name="Hu X."/>
            <person name="Ji K."/>
            <person name="Xiang X."/>
            <person name="Song Q."/>
            <person name="Yuan D."/>
            <person name="Jin S."/>
            <person name="Zhang L."/>
        </authorList>
    </citation>
    <scope>NUCLEOTIDE SEQUENCE [LARGE SCALE GENOMIC DNA]</scope>
    <source>
        <strain evidence="1">SQ_2022a</strain>
    </source>
</reference>
<name>A0ACC0GYD5_9ERIC</name>
<evidence type="ECO:0000313" key="2">
    <source>
        <dbReference type="Proteomes" id="UP001060215"/>
    </source>
</evidence>
<sequence>MIRSDQIVEPDHNFTLIASFKGLNASSYDALVIPGGRAPEYLALDESVIKLVKEFMEVGKPVASICHAHQILSAAGALKGKKCTAYPAVKLNVVLAWPSHLEFISQLMALLGVRDRLNLKSVVEFHYLSQSGCLAIDDVDDARKFQMLMIIRLH</sequence>
<dbReference type="Proteomes" id="UP001060215">
    <property type="component" value="Chromosome 7"/>
</dbReference>
<keyword evidence="2" id="KW-1185">Reference proteome</keyword>
<dbReference type="EMBL" id="CM045764">
    <property type="protein sequence ID" value="KAI8005734.1"/>
    <property type="molecule type" value="Genomic_DNA"/>
</dbReference>
<organism evidence="1 2">
    <name type="scientific">Camellia lanceoleosa</name>
    <dbReference type="NCBI Taxonomy" id="1840588"/>
    <lineage>
        <taxon>Eukaryota</taxon>
        <taxon>Viridiplantae</taxon>
        <taxon>Streptophyta</taxon>
        <taxon>Embryophyta</taxon>
        <taxon>Tracheophyta</taxon>
        <taxon>Spermatophyta</taxon>
        <taxon>Magnoliopsida</taxon>
        <taxon>eudicotyledons</taxon>
        <taxon>Gunneridae</taxon>
        <taxon>Pentapetalae</taxon>
        <taxon>asterids</taxon>
        <taxon>Ericales</taxon>
        <taxon>Theaceae</taxon>
        <taxon>Camellia</taxon>
    </lineage>
</organism>
<accession>A0ACC0GYD5</accession>